<feature type="transmembrane region" description="Helical" evidence="6">
    <location>
        <begin position="250"/>
        <end position="272"/>
    </location>
</feature>
<dbReference type="AlphaFoldDB" id="A0AAJ0UCW8"/>
<reference evidence="9" key="1">
    <citation type="submission" date="2017-05" db="EMBL/GenBank/DDBJ databases">
        <authorList>
            <person name="Imhoff J.F."/>
            <person name="Rahn T."/>
            <person name="Kuenzel S."/>
            <person name="Neulinger S.C."/>
        </authorList>
    </citation>
    <scope>NUCLEOTIDE SEQUENCE</scope>
    <source>
        <strain evidence="9">DSM 4395</strain>
    </source>
</reference>
<dbReference type="InterPro" id="IPR025857">
    <property type="entry name" value="MacB_PCD"/>
</dbReference>
<dbReference type="PANTHER" id="PTHR30287:SF2">
    <property type="entry name" value="BLL1001 PROTEIN"/>
    <property type="match status" value="1"/>
</dbReference>
<feature type="transmembrane region" description="Helical" evidence="6">
    <location>
        <begin position="472"/>
        <end position="493"/>
    </location>
</feature>
<dbReference type="Proteomes" id="UP001296967">
    <property type="component" value="Unassembled WGS sequence"/>
</dbReference>
<evidence type="ECO:0008006" key="11">
    <source>
        <dbReference type="Google" id="ProtNLM"/>
    </source>
</evidence>
<evidence type="ECO:0000256" key="6">
    <source>
        <dbReference type="SAM" id="Phobius"/>
    </source>
</evidence>
<gene>
    <name evidence="9" type="ORF">CCR82_01130</name>
</gene>
<keyword evidence="4 6" id="KW-1133">Transmembrane helix</keyword>
<feature type="transmembrane region" description="Helical" evidence="6">
    <location>
        <begin position="712"/>
        <end position="734"/>
    </location>
</feature>
<dbReference type="Pfam" id="PF12704">
    <property type="entry name" value="MacB_PCD"/>
    <property type="match status" value="2"/>
</dbReference>
<evidence type="ECO:0000256" key="5">
    <source>
        <dbReference type="ARBA" id="ARBA00023136"/>
    </source>
</evidence>
<feature type="domain" description="MacB-like periplasmic core" evidence="8">
    <location>
        <begin position="472"/>
        <end position="678"/>
    </location>
</feature>
<name>A0AAJ0UCW8_HALSE</name>
<dbReference type="InterPro" id="IPR038766">
    <property type="entry name" value="Membrane_comp_ABC_pdt"/>
</dbReference>
<dbReference type="EMBL" id="NHSF01000008">
    <property type="protein sequence ID" value="MBK5929172.1"/>
    <property type="molecule type" value="Genomic_DNA"/>
</dbReference>
<keyword evidence="3 6" id="KW-0812">Transmembrane</keyword>
<sequence>MLTPALLKASRRYLARHRWQTWLSIAGIALGVAVVIAVDLANESAKRGFQRSLEQVTGPATHQILAASGAIPETLYAELRLEHGLTKATPVIDAPVRIGERSLSLLGMDLIAAAAMRPALSASSNDSIGLLRLLRDPATLALSRDDAERLGLQLGDSFELALGADSVSMTLAAILPEQARLSGLALTDIATAQEVLGRLGEIERIDLILTDAEAARVAAALPAGVRLEPAAQRSHALAQMTRAFHTNLTAMSLLAMLVGAFIVYNTMTFAVLQRRPLLGTLRMLGTTRGQLFALVLGETLILALIGAVLGVLLGIAVGAGLVQLVTRTINDIYFQLSVRSLHLAPLSLLKGASLGIGVTLLAALGPALEAARSQPRDVIRRTRVEGQARRLLPWLASTGILLIISGIALIGLSARSMGIGFLALFLVIVGSALLMPLALHGFATLTTPLFGRLFGTQGRLAARGITASITRSGLAVAALAVAVSATLGVSIMIGSFRTSVSDWLADTLTSDLYISAESSGGASRGGDLPPELAEQLLALPQVSAISQGRSARIETRDGPVLMLALESSTGQPRGFNFQGPTAEGLWLRWHAGELVLISQPLAYRRQLEVGDSLELFTTRGWRTFEIGAIFQDYGSDSGTLILPRPHYAELWDDPAISSFGLVLNAEADDEVVSQAVDALLAERDLVTSVQSNRAIRARSLEIFDQTFTITKVLRLLAIGVAFVGILSALMALELERARDDAVLRATGMTRGQLRALILIQTSAMGLAAGLLAIPLGLAMGDLLISVINLRSFGWTMPMQVQPHTLLSGLLLAWLAAVLAGLYPAQRAARAVPARALREE</sequence>
<feature type="transmembrane region" description="Helical" evidence="6">
    <location>
        <begin position="418"/>
        <end position="451"/>
    </location>
</feature>
<feature type="domain" description="ABC3 transporter permease C-terminal" evidence="7">
    <location>
        <begin position="250"/>
        <end position="375"/>
    </location>
</feature>
<evidence type="ECO:0000256" key="1">
    <source>
        <dbReference type="ARBA" id="ARBA00004651"/>
    </source>
</evidence>
<evidence type="ECO:0000256" key="2">
    <source>
        <dbReference type="ARBA" id="ARBA00022475"/>
    </source>
</evidence>
<comment type="subcellular location">
    <subcellularLocation>
        <location evidence="1">Cell membrane</location>
        <topology evidence="1">Multi-pass membrane protein</topology>
    </subcellularLocation>
</comment>
<feature type="transmembrane region" description="Helical" evidence="6">
    <location>
        <begin position="391"/>
        <end position="412"/>
    </location>
</feature>
<evidence type="ECO:0000259" key="7">
    <source>
        <dbReference type="Pfam" id="PF02687"/>
    </source>
</evidence>
<keyword evidence="10" id="KW-1185">Reference proteome</keyword>
<organism evidence="9 10">
    <name type="scientific">Halochromatium salexigens</name>
    <name type="common">Chromatium salexigens</name>
    <dbReference type="NCBI Taxonomy" id="49447"/>
    <lineage>
        <taxon>Bacteria</taxon>
        <taxon>Pseudomonadati</taxon>
        <taxon>Pseudomonadota</taxon>
        <taxon>Gammaproteobacteria</taxon>
        <taxon>Chromatiales</taxon>
        <taxon>Chromatiaceae</taxon>
        <taxon>Halochromatium</taxon>
    </lineage>
</organism>
<feature type="transmembrane region" description="Helical" evidence="6">
    <location>
        <begin position="21"/>
        <end position="41"/>
    </location>
</feature>
<keyword evidence="2" id="KW-1003">Cell membrane</keyword>
<dbReference type="InterPro" id="IPR003838">
    <property type="entry name" value="ABC3_permease_C"/>
</dbReference>
<feature type="domain" description="ABC3 transporter permease C-terminal" evidence="7">
    <location>
        <begin position="715"/>
        <end position="830"/>
    </location>
</feature>
<dbReference type="RefSeq" id="WP_201243353.1">
    <property type="nucleotide sequence ID" value="NZ_NHSF01000008.1"/>
</dbReference>
<evidence type="ECO:0000256" key="4">
    <source>
        <dbReference type="ARBA" id="ARBA00022989"/>
    </source>
</evidence>
<reference evidence="9" key="2">
    <citation type="journal article" date="2020" name="Microorganisms">
        <title>Osmotic Adaptation and Compatible Solute Biosynthesis of Phototrophic Bacteria as Revealed from Genome Analyses.</title>
        <authorList>
            <person name="Imhoff J.F."/>
            <person name="Rahn T."/>
            <person name="Kunzel S."/>
            <person name="Keller A."/>
            <person name="Neulinger S.C."/>
        </authorList>
    </citation>
    <scope>NUCLEOTIDE SEQUENCE</scope>
    <source>
        <strain evidence="9">DSM 4395</strain>
    </source>
</reference>
<dbReference type="GO" id="GO:0005886">
    <property type="term" value="C:plasma membrane"/>
    <property type="evidence" value="ECO:0007669"/>
    <property type="project" value="UniProtKB-SubCell"/>
</dbReference>
<evidence type="ECO:0000313" key="10">
    <source>
        <dbReference type="Proteomes" id="UP001296967"/>
    </source>
</evidence>
<comment type="caution">
    <text evidence="9">The sequence shown here is derived from an EMBL/GenBank/DDBJ whole genome shotgun (WGS) entry which is preliminary data.</text>
</comment>
<dbReference type="Pfam" id="PF02687">
    <property type="entry name" value="FtsX"/>
    <property type="match status" value="2"/>
</dbReference>
<evidence type="ECO:0000259" key="8">
    <source>
        <dbReference type="Pfam" id="PF12704"/>
    </source>
</evidence>
<keyword evidence="5 6" id="KW-0472">Membrane</keyword>
<evidence type="ECO:0000256" key="3">
    <source>
        <dbReference type="ARBA" id="ARBA00022692"/>
    </source>
</evidence>
<proteinExistence type="predicted"/>
<protein>
    <recommendedName>
        <fullName evidence="11">ABC transport system permease protein</fullName>
    </recommendedName>
</protein>
<feature type="domain" description="MacB-like periplasmic core" evidence="8">
    <location>
        <begin position="21"/>
        <end position="220"/>
    </location>
</feature>
<feature type="transmembrane region" description="Helical" evidence="6">
    <location>
        <begin position="293"/>
        <end position="326"/>
    </location>
</feature>
<feature type="transmembrane region" description="Helical" evidence="6">
    <location>
        <begin position="804"/>
        <end position="824"/>
    </location>
</feature>
<feature type="transmembrane region" description="Helical" evidence="6">
    <location>
        <begin position="755"/>
        <end position="784"/>
    </location>
</feature>
<dbReference type="PANTHER" id="PTHR30287">
    <property type="entry name" value="MEMBRANE COMPONENT OF PREDICTED ABC SUPERFAMILY METABOLITE UPTAKE TRANSPORTER"/>
    <property type="match status" value="1"/>
</dbReference>
<evidence type="ECO:0000313" key="9">
    <source>
        <dbReference type="EMBL" id="MBK5929172.1"/>
    </source>
</evidence>
<accession>A0AAJ0UCW8</accession>